<dbReference type="EMBL" id="SRMA01027148">
    <property type="protein sequence ID" value="TRY59086.1"/>
    <property type="molecule type" value="Genomic_DNA"/>
</dbReference>
<dbReference type="InterPro" id="IPR036322">
    <property type="entry name" value="WD40_repeat_dom_sf"/>
</dbReference>
<dbReference type="SUPFAM" id="SSF50978">
    <property type="entry name" value="WD40 repeat-like"/>
    <property type="match status" value="1"/>
</dbReference>
<evidence type="ECO:0000313" key="7">
    <source>
        <dbReference type="Proteomes" id="UP000316079"/>
    </source>
</evidence>
<keyword evidence="2" id="KW-0677">Repeat</keyword>
<sequence>MTGVQCFRGESGDAVTEWSCSGKKCEFNVCGRCQSCVLSEKLQHATQWMSKAEGASLRRFLTGIVVRCESLQILEDLQRVLQVTSRKDFTYVRSRTLPNKHEDNLWSMDGDSDVKMFGIAMWETWEWFKKSPDWTKSKYLLGVLSLCDTNLLHMLGNLVRILIVWEKHRFLQFSNSVCSLHEPVDLFQSAHHSNQRIKGARSPYTTCDVVDLDSDDSDGPDPALTVVPRSSKSLSGVSRHKDFIRSLPVNIAKMILGSLDKASLRSCRSVSKHWQCLSEEILNEKEVRKNVEKQAMILQGNSTFKVNPVYAKVREVLVPIIEGQIGSTTLSQEKELSSIFKGFRTFKVQVEERNVFCGVYNMLVLLEREDPSRVIHYAGGQLVAVGSKDRTIKFLHVESLKELPLVIHGHAGSVRAVLVCEERKLVISASYDLSIRCWSLKSGTCIMIFHGHFGTVNCLDLCGTRLVSGAKDCRVKVWNLQTGKCLENLMFKHLKPIMCVKINEALVVSSCAGGQVRVWSMETASLIRQISGHQGAVLCLCVDQWHILSGGSDGVVKAWSTNCSFKKCLKSFEHPKEVLTMAFLFLRIITGCMDGRIRIFNFLNGDCLRVIKTNMKQCPVLSLHTHHNTVVVNTRERIQMLQFAEVQWDYSASAHRNICEQFNVSSVNVPQNSDQVIHRRSSSPKRPFLHLKSLSAASLQHSQGSQRDSTRPATWCQAQSHNHNRASVKMQTQGLNRLQTGPSAGHPVSIQKRAIFSRSTTLSPDETSDSKRSTLTQSEKAVKERVRKRGPHHPPTADLILLKAGSSPMSCYSDQARSNMELNARVRDAWGPQTCPSEAHAPYSTLNTQRFTPHSFHNEVRPSYKSSPLQSVFPEDAKTARLFMKRNSFPNHLHKDSETSKAISPHVSLDPFKKHRDFQLKTDTQQETFIQEGTQQHW</sequence>
<dbReference type="PANTHER" id="PTHR19872:SF7">
    <property type="entry name" value="F-BOX AND WD REPEAT DOMAIN CONTAINING PROTEIN 10B-RELATED"/>
    <property type="match status" value="1"/>
</dbReference>
<dbReference type="SUPFAM" id="SSF81383">
    <property type="entry name" value="F-box domain"/>
    <property type="match status" value="1"/>
</dbReference>
<dbReference type="InterPro" id="IPR015943">
    <property type="entry name" value="WD40/YVTN_repeat-like_dom_sf"/>
</dbReference>
<dbReference type="SMART" id="SM00320">
    <property type="entry name" value="WD40"/>
    <property type="match status" value="5"/>
</dbReference>
<evidence type="ECO:0000256" key="1">
    <source>
        <dbReference type="ARBA" id="ARBA00022574"/>
    </source>
</evidence>
<dbReference type="InterPro" id="IPR019775">
    <property type="entry name" value="WD40_repeat_CS"/>
</dbReference>
<name>A0A553N0X5_9TELE</name>
<evidence type="ECO:0000259" key="5">
    <source>
        <dbReference type="PROSITE" id="PS50181"/>
    </source>
</evidence>
<feature type="region of interest" description="Disordered" evidence="4">
    <location>
        <begin position="697"/>
        <end position="798"/>
    </location>
</feature>
<accession>A0A553N0X5</accession>
<keyword evidence="7" id="KW-1185">Reference proteome</keyword>
<dbReference type="InterPro" id="IPR001680">
    <property type="entry name" value="WD40_rpt"/>
</dbReference>
<dbReference type="CDD" id="cd00200">
    <property type="entry name" value="WD40"/>
    <property type="match status" value="1"/>
</dbReference>
<gene>
    <name evidence="6" type="ORF">DNTS_006765</name>
</gene>
<dbReference type="SMART" id="SM00256">
    <property type="entry name" value="FBOX"/>
    <property type="match status" value="1"/>
</dbReference>
<evidence type="ECO:0000256" key="4">
    <source>
        <dbReference type="SAM" id="MobiDB-lite"/>
    </source>
</evidence>
<feature type="repeat" description="WD" evidence="3">
    <location>
        <begin position="407"/>
        <end position="448"/>
    </location>
</feature>
<dbReference type="PROSITE" id="PS50294">
    <property type="entry name" value="WD_REPEATS_REGION"/>
    <property type="match status" value="2"/>
</dbReference>
<reference evidence="6 7" key="1">
    <citation type="journal article" date="2019" name="Sci. Data">
        <title>Hybrid genome assembly and annotation of Danionella translucida.</title>
        <authorList>
            <person name="Kadobianskyi M."/>
            <person name="Schulze L."/>
            <person name="Schuelke M."/>
            <person name="Judkewitz B."/>
        </authorList>
    </citation>
    <scope>NUCLEOTIDE SEQUENCE [LARGE SCALE GENOMIC DNA]</scope>
    <source>
        <strain evidence="6 7">Bolton</strain>
    </source>
</reference>
<dbReference type="Gene3D" id="1.20.1280.50">
    <property type="match status" value="1"/>
</dbReference>
<proteinExistence type="predicted"/>
<dbReference type="Gene3D" id="2.130.10.10">
    <property type="entry name" value="YVTN repeat-like/Quinoprotein amine dehydrogenase"/>
    <property type="match status" value="1"/>
</dbReference>
<evidence type="ECO:0000313" key="6">
    <source>
        <dbReference type="EMBL" id="TRY59086.1"/>
    </source>
</evidence>
<dbReference type="InterPro" id="IPR036047">
    <property type="entry name" value="F-box-like_dom_sf"/>
</dbReference>
<dbReference type="STRING" id="623744.A0A553N0X5"/>
<feature type="repeat" description="WD" evidence="3">
    <location>
        <begin position="449"/>
        <end position="488"/>
    </location>
</feature>
<feature type="compositionally biased region" description="Polar residues" evidence="4">
    <location>
        <begin position="729"/>
        <end position="742"/>
    </location>
</feature>
<dbReference type="AlphaFoldDB" id="A0A553N0X5"/>
<feature type="domain" description="F-box" evidence="5">
    <location>
        <begin position="241"/>
        <end position="291"/>
    </location>
</feature>
<dbReference type="InterPro" id="IPR051075">
    <property type="entry name" value="SCF_subunit_WD-repeat"/>
</dbReference>
<protein>
    <recommendedName>
        <fullName evidence="5">F-box domain-containing protein</fullName>
    </recommendedName>
</protein>
<dbReference type="PANTHER" id="PTHR19872">
    <property type="entry name" value="UBIQUITIN LIGASE SPECIFICITY FACTOR/HREP PROTEIN"/>
    <property type="match status" value="1"/>
</dbReference>
<dbReference type="OrthoDB" id="674604at2759"/>
<dbReference type="Pfam" id="PF00400">
    <property type="entry name" value="WD40"/>
    <property type="match status" value="3"/>
</dbReference>
<evidence type="ECO:0000256" key="3">
    <source>
        <dbReference type="PROSITE-ProRule" id="PRU00221"/>
    </source>
</evidence>
<dbReference type="PROSITE" id="PS00678">
    <property type="entry name" value="WD_REPEATS_1"/>
    <property type="match status" value="1"/>
</dbReference>
<dbReference type="InterPro" id="IPR001810">
    <property type="entry name" value="F-box_dom"/>
</dbReference>
<feature type="repeat" description="WD" evidence="3">
    <location>
        <begin position="530"/>
        <end position="560"/>
    </location>
</feature>
<evidence type="ECO:0000256" key="2">
    <source>
        <dbReference type="ARBA" id="ARBA00022737"/>
    </source>
</evidence>
<feature type="compositionally biased region" description="Polar residues" evidence="4">
    <location>
        <begin position="697"/>
        <end position="707"/>
    </location>
</feature>
<comment type="caution">
    <text evidence="6">The sequence shown here is derived from an EMBL/GenBank/DDBJ whole genome shotgun (WGS) entry which is preliminary data.</text>
</comment>
<keyword evidence="1 3" id="KW-0853">WD repeat</keyword>
<dbReference type="Proteomes" id="UP000316079">
    <property type="component" value="Unassembled WGS sequence"/>
</dbReference>
<dbReference type="PROSITE" id="PS50181">
    <property type="entry name" value="FBOX"/>
    <property type="match status" value="1"/>
</dbReference>
<dbReference type="PROSITE" id="PS50082">
    <property type="entry name" value="WD_REPEATS_2"/>
    <property type="match status" value="3"/>
</dbReference>
<organism evidence="6 7">
    <name type="scientific">Danionella cerebrum</name>
    <dbReference type="NCBI Taxonomy" id="2873325"/>
    <lineage>
        <taxon>Eukaryota</taxon>
        <taxon>Metazoa</taxon>
        <taxon>Chordata</taxon>
        <taxon>Craniata</taxon>
        <taxon>Vertebrata</taxon>
        <taxon>Euteleostomi</taxon>
        <taxon>Actinopterygii</taxon>
        <taxon>Neopterygii</taxon>
        <taxon>Teleostei</taxon>
        <taxon>Ostariophysi</taxon>
        <taxon>Cypriniformes</taxon>
        <taxon>Danionidae</taxon>
        <taxon>Danioninae</taxon>
        <taxon>Danionella</taxon>
    </lineage>
</organism>